<comment type="caution">
    <text evidence="3">The sequence shown here is derived from an EMBL/GenBank/DDBJ whole genome shotgun (WGS) entry which is preliminary data.</text>
</comment>
<dbReference type="GO" id="GO:0006355">
    <property type="term" value="P:regulation of DNA-templated transcription"/>
    <property type="evidence" value="ECO:0007669"/>
    <property type="project" value="InterPro"/>
</dbReference>
<sequence>MIGDYHKVIFVQGQGEGASVPKLCETLGVDVEILSEPEAIHHLATNCAGVLMMVEQSVCFEASGELVDWIQQELPQKAFALYGVEKHHVEPVQLLTLGIKGVLYQSDRIDLSLSALQALISGELWYSRSILEQAVEQLVVFHARTNKRQRQDILTTREQAVARLVALGNRNKEIARKLFISEYTVKAHLASIFRKTETRNRTELVNKLGLN</sequence>
<organism evidence="3 4">
    <name type="scientific">Ferrimonas aestuarii</name>
    <dbReference type="NCBI Taxonomy" id="2569539"/>
    <lineage>
        <taxon>Bacteria</taxon>
        <taxon>Pseudomonadati</taxon>
        <taxon>Pseudomonadota</taxon>
        <taxon>Gammaproteobacteria</taxon>
        <taxon>Alteromonadales</taxon>
        <taxon>Ferrimonadaceae</taxon>
        <taxon>Ferrimonas</taxon>
    </lineage>
</organism>
<dbReference type="InterPro" id="IPR036388">
    <property type="entry name" value="WH-like_DNA-bd_sf"/>
</dbReference>
<name>A0A4U1BRM5_9GAMM</name>
<evidence type="ECO:0000313" key="4">
    <source>
        <dbReference type="Proteomes" id="UP000305675"/>
    </source>
</evidence>
<dbReference type="RefSeq" id="WP_136862631.1">
    <property type="nucleotide sequence ID" value="NZ_SWCJ01000003.1"/>
</dbReference>
<accession>A0A4U1BRM5</accession>
<dbReference type="InterPro" id="IPR016032">
    <property type="entry name" value="Sig_transdc_resp-reg_C-effctor"/>
</dbReference>
<dbReference type="GO" id="GO:0003677">
    <property type="term" value="F:DNA binding"/>
    <property type="evidence" value="ECO:0007669"/>
    <property type="project" value="UniProtKB-KW"/>
</dbReference>
<dbReference type="SUPFAM" id="SSF46894">
    <property type="entry name" value="C-terminal effector domain of the bipartite response regulators"/>
    <property type="match status" value="1"/>
</dbReference>
<dbReference type="OrthoDB" id="561214at2"/>
<dbReference type="PRINTS" id="PR00038">
    <property type="entry name" value="HTHLUXR"/>
</dbReference>
<dbReference type="InterPro" id="IPR039420">
    <property type="entry name" value="WalR-like"/>
</dbReference>
<dbReference type="PANTHER" id="PTHR43214:SF38">
    <property type="entry name" value="NITRATE_NITRITE RESPONSE REGULATOR PROTEIN NARL"/>
    <property type="match status" value="1"/>
</dbReference>
<evidence type="ECO:0000313" key="3">
    <source>
        <dbReference type="EMBL" id="TKB56828.1"/>
    </source>
</evidence>
<feature type="domain" description="HTH luxR-type" evidence="2">
    <location>
        <begin position="147"/>
        <end position="211"/>
    </location>
</feature>
<keyword evidence="1" id="KW-0238">DNA-binding</keyword>
<dbReference type="PROSITE" id="PS00622">
    <property type="entry name" value="HTH_LUXR_1"/>
    <property type="match status" value="1"/>
</dbReference>
<dbReference type="CDD" id="cd06170">
    <property type="entry name" value="LuxR_C_like"/>
    <property type="match status" value="1"/>
</dbReference>
<dbReference type="Proteomes" id="UP000305675">
    <property type="component" value="Unassembled WGS sequence"/>
</dbReference>
<dbReference type="EMBL" id="SWCJ01000003">
    <property type="protein sequence ID" value="TKB56828.1"/>
    <property type="molecule type" value="Genomic_DNA"/>
</dbReference>
<gene>
    <name evidence="3" type="ORF">FCL42_06755</name>
</gene>
<evidence type="ECO:0000259" key="2">
    <source>
        <dbReference type="PROSITE" id="PS50043"/>
    </source>
</evidence>
<dbReference type="Pfam" id="PF00196">
    <property type="entry name" value="GerE"/>
    <property type="match status" value="1"/>
</dbReference>
<dbReference type="PANTHER" id="PTHR43214">
    <property type="entry name" value="TWO-COMPONENT RESPONSE REGULATOR"/>
    <property type="match status" value="1"/>
</dbReference>
<reference evidence="3 4" key="1">
    <citation type="submission" date="2019-04" db="EMBL/GenBank/DDBJ databases">
        <authorList>
            <person name="Hwang J.C."/>
        </authorList>
    </citation>
    <scope>NUCLEOTIDE SEQUENCE [LARGE SCALE GENOMIC DNA]</scope>
    <source>
        <strain evidence="3 4">IMCC35002</strain>
    </source>
</reference>
<protein>
    <submittedName>
        <fullName evidence="3">Response regulator transcription factor</fullName>
    </submittedName>
</protein>
<keyword evidence="4" id="KW-1185">Reference proteome</keyword>
<dbReference type="AlphaFoldDB" id="A0A4U1BRM5"/>
<evidence type="ECO:0000256" key="1">
    <source>
        <dbReference type="ARBA" id="ARBA00023125"/>
    </source>
</evidence>
<dbReference type="InterPro" id="IPR000792">
    <property type="entry name" value="Tscrpt_reg_LuxR_C"/>
</dbReference>
<proteinExistence type="predicted"/>
<dbReference type="SMART" id="SM00421">
    <property type="entry name" value="HTH_LUXR"/>
    <property type="match status" value="1"/>
</dbReference>
<dbReference type="Gene3D" id="1.10.10.10">
    <property type="entry name" value="Winged helix-like DNA-binding domain superfamily/Winged helix DNA-binding domain"/>
    <property type="match status" value="1"/>
</dbReference>
<dbReference type="PROSITE" id="PS50043">
    <property type="entry name" value="HTH_LUXR_2"/>
    <property type="match status" value="1"/>
</dbReference>
<dbReference type="Gene3D" id="3.40.50.2300">
    <property type="match status" value="1"/>
</dbReference>